<protein>
    <submittedName>
        <fullName evidence="5">Helix-turn-helix domain-containing protein</fullName>
    </submittedName>
</protein>
<dbReference type="PROSITE" id="PS01124">
    <property type="entry name" value="HTH_ARAC_FAMILY_2"/>
    <property type="match status" value="1"/>
</dbReference>
<keyword evidence="1" id="KW-0805">Transcription regulation</keyword>
<name>A0ABV7VGG7_9PROT</name>
<comment type="caution">
    <text evidence="5">The sequence shown here is derived from an EMBL/GenBank/DDBJ whole genome shotgun (WGS) entry which is preliminary data.</text>
</comment>
<dbReference type="EMBL" id="JBHRYJ010000002">
    <property type="protein sequence ID" value="MFC3675906.1"/>
    <property type="molecule type" value="Genomic_DNA"/>
</dbReference>
<dbReference type="PROSITE" id="PS00041">
    <property type="entry name" value="HTH_ARAC_FAMILY_1"/>
    <property type="match status" value="1"/>
</dbReference>
<organism evidence="5 6">
    <name type="scientific">Ferrovibrio xuzhouensis</name>
    <dbReference type="NCBI Taxonomy" id="1576914"/>
    <lineage>
        <taxon>Bacteria</taxon>
        <taxon>Pseudomonadati</taxon>
        <taxon>Pseudomonadota</taxon>
        <taxon>Alphaproteobacteria</taxon>
        <taxon>Rhodospirillales</taxon>
        <taxon>Rhodospirillaceae</taxon>
        <taxon>Ferrovibrio</taxon>
    </lineage>
</organism>
<dbReference type="InterPro" id="IPR018060">
    <property type="entry name" value="HTH_AraC"/>
</dbReference>
<dbReference type="PANTHER" id="PTHR11019:SF159">
    <property type="entry name" value="TRANSCRIPTIONAL REGULATOR-RELATED"/>
    <property type="match status" value="1"/>
</dbReference>
<sequence length="285" mass="31284">MPRAVRPDRSINAEDYQHAPRPVAAMPKDYAPGEEIAPHSHRRAQLLYAVSGVMRITAEEMPAGQAAARPKGIWIVPPQRAVWIPSGCEHEVRMVGPVQMRTLYVEPDAAPGLPAQCRVIEVSGLLRELILALMDEPLDYAPDSRGAAVARLLLQELVAVEALPLHLPQPRDVRLQAVCRQIEARIGEELPLEDIARDAGMSSRTLARLFRRETGIGFQQWRQQARLAEALARLAAGQPVGIVATDLGYAGTAAFTAMFRRSLGTTPSRYFETRAPSPAARGRSR</sequence>
<reference evidence="6" key="1">
    <citation type="journal article" date="2019" name="Int. J. Syst. Evol. Microbiol.">
        <title>The Global Catalogue of Microorganisms (GCM) 10K type strain sequencing project: providing services to taxonomists for standard genome sequencing and annotation.</title>
        <authorList>
            <consortium name="The Broad Institute Genomics Platform"/>
            <consortium name="The Broad Institute Genome Sequencing Center for Infectious Disease"/>
            <person name="Wu L."/>
            <person name="Ma J."/>
        </authorList>
    </citation>
    <scope>NUCLEOTIDE SEQUENCE [LARGE SCALE GENOMIC DNA]</scope>
    <source>
        <strain evidence="6">KCTC 42182</strain>
    </source>
</reference>
<proteinExistence type="predicted"/>
<dbReference type="Proteomes" id="UP001595711">
    <property type="component" value="Unassembled WGS sequence"/>
</dbReference>
<evidence type="ECO:0000256" key="3">
    <source>
        <dbReference type="ARBA" id="ARBA00023163"/>
    </source>
</evidence>
<evidence type="ECO:0000259" key="4">
    <source>
        <dbReference type="PROSITE" id="PS01124"/>
    </source>
</evidence>
<dbReference type="Pfam" id="PF12833">
    <property type="entry name" value="HTH_18"/>
    <property type="match status" value="1"/>
</dbReference>
<dbReference type="Pfam" id="PF02311">
    <property type="entry name" value="AraC_binding"/>
    <property type="match status" value="1"/>
</dbReference>
<evidence type="ECO:0000256" key="1">
    <source>
        <dbReference type="ARBA" id="ARBA00023015"/>
    </source>
</evidence>
<dbReference type="InterPro" id="IPR009057">
    <property type="entry name" value="Homeodomain-like_sf"/>
</dbReference>
<evidence type="ECO:0000313" key="6">
    <source>
        <dbReference type="Proteomes" id="UP001595711"/>
    </source>
</evidence>
<dbReference type="CDD" id="cd06124">
    <property type="entry name" value="cupin_NimR-like_N"/>
    <property type="match status" value="1"/>
</dbReference>
<keyword evidence="6" id="KW-1185">Reference proteome</keyword>
<gene>
    <name evidence="5" type="ORF">ACFOOQ_10155</name>
</gene>
<evidence type="ECO:0000256" key="2">
    <source>
        <dbReference type="ARBA" id="ARBA00023125"/>
    </source>
</evidence>
<dbReference type="InterPro" id="IPR018062">
    <property type="entry name" value="HTH_AraC-typ_CS"/>
</dbReference>
<dbReference type="SUPFAM" id="SSF46689">
    <property type="entry name" value="Homeodomain-like"/>
    <property type="match status" value="1"/>
</dbReference>
<dbReference type="Gene3D" id="2.60.120.10">
    <property type="entry name" value="Jelly Rolls"/>
    <property type="match status" value="1"/>
</dbReference>
<dbReference type="Gene3D" id="1.10.10.60">
    <property type="entry name" value="Homeodomain-like"/>
    <property type="match status" value="1"/>
</dbReference>
<dbReference type="RefSeq" id="WP_379725516.1">
    <property type="nucleotide sequence ID" value="NZ_JBHRYJ010000002.1"/>
</dbReference>
<feature type="domain" description="HTH araC/xylS-type" evidence="4">
    <location>
        <begin position="176"/>
        <end position="273"/>
    </location>
</feature>
<dbReference type="InterPro" id="IPR003313">
    <property type="entry name" value="AraC-bd"/>
</dbReference>
<keyword evidence="2" id="KW-0238">DNA-binding</keyword>
<dbReference type="InterPro" id="IPR014710">
    <property type="entry name" value="RmlC-like_jellyroll"/>
</dbReference>
<dbReference type="SUPFAM" id="SSF51182">
    <property type="entry name" value="RmlC-like cupins"/>
    <property type="match status" value="1"/>
</dbReference>
<dbReference type="PANTHER" id="PTHR11019">
    <property type="entry name" value="HTH-TYPE TRANSCRIPTIONAL REGULATOR NIMR"/>
    <property type="match status" value="1"/>
</dbReference>
<accession>A0ABV7VGG7</accession>
<dbReference type="InterPro" id="IPR011051">
    <property type="entry name" value="RmlC_Cupin_sf"/>
</dbReference>
<evidence type="ECO:0000313" key="5">
    <source>
        <dbReference type="EMBL" id="MFC3675906.1"/>
    </source>
</evidence>
<dbReference type="SMART" id="SM00342">
    <property type="entry name" value="HTH_ARAC"/>
    <property type="match status" value="1"/>
</dbReference>
<keyword evidence="3" id="KW-0804">Transcription</keyword>